<keyword evidence="10" id="KW-1185">Reference proteome</keyword>
<feature type="transmembrane region" description="Helical" evidence="8">
    <location>
        <begin position="233"/>
        <end position="254"/>
    </location>
</feature>
<keyword evidence="4" id="KW-1003">Cell membrane</keyword>
<dbReference type="CDD" id="cd13136">
    <property type="entry name" value="MATE_DinF_like"/>
    <property type="match status" value="1"/>
</dbReference>
<sequence>MDTAGRRREILGLALPATVALAADPLLGLVDTALVGRLGTDELAALGVATAVFTTAFVVFNVLTYGTTARVAQLVGARRPDDAATFTVQAIWASLAAGLLVTTVLVIATGPILDLMGASGGMTEPATTYLRIRAFAAVPVLLVQVGHGALRGLKDTRTPLVVTVAANVVNAILSVILIHPVGLGVAGAALGTVIAQSLAAVTFMVIVRRRLPAPSLRPVPSQLATLARISRDLFVRTVSLVVGLAVLTAAAARIDTVAVAGHQVARELWLLSTLMLDGFAIAGQAMVGTALGEGDRERARADAWSLTRWGLGAGVVAMLVYLPLGDVLPGVFTTDPAVIETVGSVWLLVAFLQPIGGVTFVLDGVFMGAGDFTFLMGSTVTAVVVGLLPVIALALSRGWGLPGLWWSVVALMVIRVAAQLWRLRGVAWTEVAEGQATP</sequence>
<dbReference type="Pfam" id="PF01554">
    <property type="entry name" value="MatE"/>
    <property type="match status" value="2"/>
</dbReference>
<dbReference type="GO" id="GO:0015297">
    <property type="term" value="F:antiporter activity"/>
    <property type="evidence" value="ECO:0007669"/>
    <property type="project" value="InterPro"/>
</dbReference>
<evidence type="ECO:0000256" key="2">
    <source>
        <dbReference type="ARBA" id="ARBA00010199"/>
    </source>
</evidence>
<feature type="transmembrane region" description="Helical" evidence="8">
    <location>
        <begin position="185"/>
        <end position="207"/>
    </location>
</feature>
<dbReference type="PANTHER" id="PTHR42893:SF46">
    <property type="entry name" value="PROTEIN DETOXIFICATION 44, CHLOROPLASTIC"/>
    <property type="match status" value="1"/>
</dbReference>
<feature type="transmembrane region" description="Helical" evidence="8">
    <location>
        <begin position="86"/>
        <end position="112"/>
    </location>
</feature>
<reference evidence="9 10" key="1">
    <citation type="submission" date="2018-09" db="EMBL/GenBank/DDBJ databases">
        <title>Complete genome sequence of Euzebya sp. DY32-46 isolated from seawater of Pacific Ocean.</title>
        <authorList>
            <person name="Xu L."/>
            <person name="Wu Y.-H."/>
            <person name="Xu X.-W."/>
        </authorList>
    </citation>
    <scope>NUCLEOTIDE SEQUENCE [LARGE SCALE GENOMIC DNA]</scope>
    <source>
        <strain evidence="9 10">DY32-46</strain>
    </source>
</reference>
<dbReference type="NCBIfam" id="TIGR00797">
    <property type="entry name" value="matE"/>
    <property type="match status" value="1"/>
</dbReference>
<accession>A0A346XT65</accession>
<evidence type="ECO:0000313" key="9">
    <source>
        <dbReference type="EMBL" id="AXV05412.1"/>
    </source>
</evidence>
<dbReference type="AlphaFoldDB" id="A0A346XT65"/>
<dbReference type="InterPro" id="IPR044644">
    <property type="entry name" value="DinF-like"/>
</dbReference>
<evidence type="ECO:0000256" key="6">
    <source>
        <dbReference type="ARBA" id="ARBA00022989"/>
    </source>
</evidence>
<dbReference type="Proteomes" id="UP000264006">
    <property type="component" value="Chromosome"/>
</dbReference>
<feature type="transmembrane region" description="Helical" evidence="8">
    <location>
        <begin position="344"/>
        <end position="362"/>
    </location>
</feature>
<dbReference type="InterPro" id="IPR002528">
    <property type="entry name" value="MATE_fam"/>
</dbReference>
<evidence type="ECO:0000256" key="3">
    <source>
        <dbReference type="ARBA" id="ARBA00022448"/>
    </source>
</evidence>
<feature type="transmembrane region" description="Helical" evidence="8">
    <location>
        <begin position="46"/>
        <end position="65"/>
    </location>
</feature>
<keyword evidence="3" id="KW-0813">Transport</keyword>
<feature type="transmembrane region" description="Helical" evidence="8">
    <location>
        <begin position="160"/>
        <end position="179"/>
    </location>
</feature>
<dbReference type="GO" id="GO:0005886">
    <property type="term" value="C:plasma membrane"/>
    <property type="evidence" value="ECO:0007669"/>
    <property type="project" value="UniProtKB-SubCell"/>
</dbReference>
<feature type="transmembrane region" description="Helical" evidence="8">
    <location>
        <begin position="374"/>
        <end position="395"/>
    </location>
</feature>
<evidence type="ECO:0000256" key="8">
    <source>
        <dbReference type="SAM" id="Phobius"/>
    </source>
</evidence>
<keyword evidence="6 8" id="KW-1133">Transmembrane helix</keyword>
<keyword evidence="7 8" id="KW-0472">Membrane</keyword>
<dbReference type="PIRSF" id="PIRSF006603">
    <property type="entry name" value="DinF"/>
    <property type="match status" value="1"/>
</dbReference>
<dbReference type="GO" id="GO:0042910">
    <property type="term" value="F:xenobiotic transmembrane transporter activity"/>
    <property type="evidence" value="ECO:0007669"/>
    <property type="project" value="InterPro"/>
</dbReference>
<dbReference type="InterPro" id="IPR048279">
    <property type="entry name" value="MdtK-like"/>
</dbReference>
<evidence type="ECO:0000256" key="1">
    <source>
        <dbReference type="ARBA" id="ARBA00004651"/>
    </source>
</evidence>
<feature type="transmembrane region" description="Helical" evidence="8">
    <location>
        <begin position="269"/>
        <end position="291"/>
    </location>
</feature>
<gene>
    <name evidence="9" type="ORF">DVS28_a0711</name>
</gene>
<name>A0A346XT65_9ACTN</name>
<dbReference type="EMBL" id="CP031165">
    <property type="protein sequence ID" value="AXV05412.1"/>
    <property type="molecule type" value="Genomic_DNA"/>
</dbReference>
<dbReference type="KEGG" id="euz:DVS28_a0711"/>
<dbReference type="OrthoDB" id="5242355at2"/>
<evidence type="ECO:0000256" key="7">
    <source>
        <dbReference type="ARBA" id="ARBA00023136"/>
    </source>
</evidence>
<feature type="transmembrane region" description="Helical" evidence="8">
    <location>
        <begin position="401"/>
        <end position="418"/>
    </location>
</feature>
<organism evidence="9 10">
    <name type="scientific">Euzebya pacifica</name>
    <dbReference type="NCBI Taxonomy" id="1608957"/>
    <lineage>
        <taxon>Bacteria</taxon>
        <taxon>Bacillati</taxon>
        <taxon>Actinomycetota</taxon>
        <taxon>Nitriliruptoria</taxon>
        <taxon>Euzebyales</taxon>
    </lineage>
</organism>
<comment type="similarity">
    <text evidence="2">Belongs to the multi antimicrobial extrusion (MATE) (TC 2.A.66.1) family.</text>
</comment>
<evidence type="ECO:0000256" key="4">
    <source>
        <dbReference type="ARBA" id="ARBA00022475"/>
    </source>
</evidence>
<feature type="transmembrane region" description="Helical" evidence="8">
    <location>
        <begin position="303"/>
        <end position="324"/>
    </location>
</feature>
<proteinExistence type="inferred from homology"/>
<dbReference type="PANTHER" id="PTHR42893">
    <property type="entry name" value="PROTEIN DETOXIFICATION 44, CHLOROPLASTIC-RELATED"/>
    <property type="match status" value="1"/>
</dbReference>
<evidence type="ECO:0000256" key="5">
    <source>
        <dbReference type="ARBA" id="ARBA00022692"/>
    </source>
</evidence>
<protein>
    <submittedName>
        <fullName evidence="9">DNA-damage-inducible protein F</fullName>
    </submittedName>
</protein>
<feature type="transmembrane region" description="Helical" evidence="8">
    <location>
        <begin position="132"/>
        <end position="153"/>
    </location>
</feature>
<dbReference type="RefSeq" id="WP_114590226.1">
    <property type="nucleotide sequence ID" value="NZ_CP031165.1"/>
</dbReference>
<comment type="subcellular location">
    <subcellularLocation>
        <location evidence="1">Cell membrane</location>
        <topology evidence="1">Multi-pass membrane protein</topology>
    </subcellularLocation>
</comment>
<keyword evidence="5 8" id="KW-0812">Transmembrane</keyword>
<evidence type="ECO:0000313" key="10">
    <source>
        <dbReference type="Proteomes" id="UP000264006"/>
    </source>
</evidence>